<organism evidence="1 2">
    <name type="scientific">Engystomops pustulosus</name>
    <name type="common">Tungara frog</name>
    <name type="synonym">Physalaemus pustulosus</name>
    <dbReference type="NCBI Taxonomy" id="76066"/>
    <lineage>
        <taxon>Eukaryota</taxon>
        <taxon>Metazoa</taxon>
        <taxon>Chordata</taxon>
        <taxon>Craniata</taxon>
        <taxon>Vertebrata</taxon>
        <taxon>Euteleostomi</taxon>
        <taxon>Amphibia</taxon>
        <taxon>Batrachia</taxon>
        <taxon>Anura</taxon>
        <taxon>Neobatrachia</taxon>
        <taxon>Hyloidea</taxon>
        <taxon>Leptodactylidae</taxon>
        <taxon>Leiuperinae</taxon>
        <taxon>Engystomops</taxon>
    </lineage>
</organism>
<evidence type="ECO:0000313" key="1">
    <source>
        <dbReference type="EMBL" id="KAG8551207.1"/>
    </source>
</evidence>
<sequence>MNTRCPAWCDRILMSHSAKELLLKSENDERIVIYDSIGPNICMGDHKVKSVYMDSAVCPGIPLSEGLSLILRSS</sequence>
<dbReference type="EMBL" id="WNYA01000011">
    <property type="protein sequence ID" value="KAG8551207.1"/>
    <property type="molecule type" value="Genomic_DNA"/>
</dbReference>
<comment type="caution">
    <text evidence="1">The sequence shown here is derived from an EMBL/GenBank/DDBJ whole genome shotgun (WGS) entry which is preliminary data.</text>
</comment>
<name>A0AAV6ZUP5_ENGPU</name>
<proteinExistence type="predicted"/>
<gene>
    <name evidence="1" type="ORF">GDO81_004008</name>
</gene>
<keyword evidence="2" id="KW-1185">Reference proteome</keyword>
<dbReference type="PANTHER" id="PTHR12997:SF12">
    <property type="entry name" value="INOSITOL-POLYPHOSPHATE 5-PHOSPHATASE"/>
    <property type="match status" value="1"/>
</dbReference>
<reference evidence="1" key="1">
    <citation type="thesis" date="2020" institute="ProQuest LLC" country="789 East Eisenhower Parkway, Ann Arbor, MI, USA">
        <title>Comparative Genomics and Chromosome Evolution.</title>
        <authorList>
            <person name="Mudd A.B."/>
        </authorList>
    </citation>
    <scope>NUCLEOTIDE SEQUENCE</scope>
    <source>
        <strain evidence="1">237g6f4</strain>
        <tissue evidence="1">Blood</tissue>
    </source>
</reference>
<dbReference type="AlphaFoldDB" id="A0AAV6ZUP5"/>
<dbReference type="InterPro" id="IPR039737">
    <property type="entry name" value="INPP5A"/>
</dbReference>
<dbReference type="Proteomes" id="UP000824782">
    <property type="component" value="Unassembled WGS sequence"/>
</dbReference>
<evidence type="ECO:0000313" key="2">
    <source>
        <dbReference type="Proteomes" id="UP000824782"/>
    </source>
</evidence>
<dbReference type="InterPro" id="IPR036691">
    <property type="entry name" value="Endo/exonu/phosph_ase_sf"/>
</dbReference>
<dbReference type="Gene3D" id="3.60.10.10">
    <property type="entry name" value="Endonuclease/exonuclease/phosphatase"/>
    <property type="match status" value="1"/>
</dbReference>
<dbReference type="GO" id="GO:0004445">
    <property type="term" value="F:inositol-polyphosphate 5-phosphatase activity"/>
    <property type="evidence" value="ECO:0007669"/>
    <property type="project" value="InterPro"/>
</dbReference>
<protein>
    <submittedName>
        <fullName evidence="1">Uncharacterized protein</fullName>
    </submittedName>
</protein>
<accession>A0AAV6ZUP5</accession>
<dbReference type="PANTHER" id="PTHR12997">
    <property type="entry name" value="TYPE I INOSITOL-1,4,5-TRISPHOSPHATE 5-PHOSPHATASE"/>
    <property type="match status" value="1"/>
</dbReference>